<dbReference type="InterPro" id="IPR036640">
    <property type="entry name" value="ABC1_TM_sf"/>
</dbReference>
<feature type="domain" description="ABC transporter" evidence="7">
    <location>
        <begin position="63"/>
        <end position="310"/>
    </location>
</feature>
<keyword evidence="9" id="KW-1185">Reference proteome</keyword>
<dbReference type="CDD" id="cd03249">
    <property type="entry name" value="ABC_MTABC3_MDL1_MDL2"/>
    <property type="match status" value="1"/>
</dbReference>
<dbReference type="WBParaSite" id="NBR_0001578801-mRNA-1">
    <property type="protein sequence ID" value="NBR_0001578801-mRNA-1"/>
    <property type="gene ID" value="NBR_0001578801"/>
</dbReference>
<name>A0A158R2F8_NIPBR</name>
<gene>
    <name evidence="8" type="ORF">NBR_LOCUS15789</name>
</gene>
<reference evidence="10" key="1">
    <citation type="submission" date="2016-04" db="UniProtKB">
        <authorList>
            <consortium name="WormBaseParasite"/>
        </authorList>
    </citation>
    <scope>IDENTIFICATION</scope>
</reference>
<evidence type="ECO:0000313" key="9">
    <source>
        <dbReference type="Proteomes" id="UP000271162"/>
    </source>
</evidence>
<comment type="subcellular location">
    <subcellularLocation>
        <location evidence="1">Membrane</location>
        <topology evidence="1">Multi-pass membrane protein</topology>
    </subcellularLocation>
</comment>
<dbReference type="PANTHER" id="PTHR24221:SF612">
    <property type="entry name" value="P-GLYCOPROTEIN RELATED"/>
    <property type="match status" value="1"/>
</dbReference>
<evidence type="ECO:0000313" key="10">
    <source>
        <dbReference type="WBParaSite" id="NBR_0001578801-mRNA-1"/>
    </source>
</evidence>
<sequence length="317" mass="33935">MFLMAASFRLGGWLVVIGSLTPINVLRVIFPCSFAASGLGYAAAYFPEYVKATFAAGLIFNMLKEEPLIDGMTTSGKKPSIAGAIVLKNIYPPILQVNPGETLALVGPSGCGKSTVISLLERMYDPMEGVVAVDGNDLREVNPSHLRSHMALVSQEPILFDISIRDNIVYGLPSGSVSDEEIHDAARRANIHKFITELPDGYNTRAGEGGTQLSGGQKQRIAIARALIRNPNILLLDEATSALDTESEKLVQEALDKASEGRTCIIVAHRLSTIVNASCIVVVKDGSIVEKGTHQELMQAKGAYWALTQKQSAAAAN</sequence>
<dbReference type="GO" id="GO:0005524">
    <property type="term" value="F:ATP binding"/>
    <property type="evidence" value="ECO:0007669"/>
    <property type="project" value="UniProtKB-KW"/>
</dbReference>
<organism evidence="10">
    <name type="scientific">Nippostrongylus brasiliensis</name>
    <name type="common">Rat hookworm</name>
    <dbReference type="NCBI Taxonomy" id="27835"/>
    <lineage>
        <taxon>Eukaryota</taxon>
        <taxon>Metazoa</taxon>
        <taxon>Ecdysozoa</taxon>
        <taxon>Nematoda</taxon>
        <taxon>Chromadorea</taxon>
        <taxon>Rhabditida</taxon>
        <taxon>Rhabditina</taxon>
        <taxon>Rhabditomorpha</taxon>
        <taxon>Strongyloidea</taxon>
        <taxon>Heligmosomidae</taxon>
        <taxon>Nippostrongylus</taxon>
    </lineage>
</organism>
<dbReference type="PANTHER" id="PTHR24221">
    <property type="entry name" value="ATP-BINDING CASSETTE SUB-FAMILY B"/>
    <property type="match status" value="1"/>
</dbReference>
<dbReference type="STRING" id="27835.A0A158R2F8"/>
<keyword evidence="4" id="KW-0067">ATP-binding</keyword>
<evidence type="ECO:0000259" key="7">
    <source>
        <dbReference type="PROSITE" id="PS50893"/>
    </source>
</evidence>
<evidence type="ECO:0000256" key="6">
    <source>
        <dbReference type="ARBA" id="ARBA00023136"/>
    </source>
</evidence>
<dbReference type="GO" id="GO:0016887">
    <property type="term" value="F:ATP hydrolysis activity"/>
    <property type="evidence" value="ECO:0007669"/>
    <property type="project" value="InterPro"/>
</dbReference>
<dbReference type="AlphaFoldDB" id="A0A158R2F8"/>
<keyword evidence="5" id="KW-1133">Transmembrane helix</keyword>
<dbReference type="Gene3D" id="3.40.50.300">
    <property type="entry name" value="P-loop containing nucleotide triphosphate hydrolases"/>
    <property type="match status" value="1"/>
</dbReference>
<dbReference type="SMART" id="SM00382">
    <property type="entry name" value="AAA"/>
    <property type="match status" value="1"/>
</dbReference>
<reference evidence="8 9" key="2">
    <citation type="submission" date="2018-11" db="EMBL/GenBank/DDBJ databases">
        <authorList>
            <consortium name="Pathogen Informatics"/>
        </authorList>
    </citation>
    <scope>NUCLEOTIDE SEQUENCE [LARGE SCALE GENOMIC DNA]</scope>
</reference>
<accession>A0A158R2F8</accession>
<evidence type="ECO:0000256" key="3">
    <source>
        <dbReference type="ARBA" id="ARBA00022741"/>
    </source>
</evidence>
<dbReference type="GO" id="GO:0042626">
    <property type="term" value="F:ATPase-coupled transmembrane transporter activity"/>
    <property type="evidence" value="ECO:0007669"/>
    <property type="project" value="TreeGrafter"/>
</dbReference>
<dbReference type="OMA" id="MGFAREF"/>
<dbReference type="InterPro" id="IPR003439">
    <property type="entry name" value="ABC_transporter-like_ATP-bd"/>
</dbReference>
<evidence type="ECO:0000256" key="5">
    <source>
        <dbReference type="ARBA" id="ARBA00022989"/>
    </source>
</evidence>
<dbReference type="InterPro" id="IPR017871">
    <property type="entry name" value="ABC_transporter-like_CS"/>
</dbReference>
<evidence type="ECO:0000256" key="1">
    <source>
        <dbReference type="ARBA" id="ARBA00004141"/>
    </source>
</evidence>
<dbReference type="FunFam" id="3.40.50.300:FF:002283">
    <property type="entry name" value="p-GlycoProtein related"/>
    <property type="match status" value="1"/>
</dbReference>
<dbReference type="Proteomes" id="UP000271162">
    <property type="component" value="Unassembled WGS sequence"/>
</dbReference>
<evidence type="ECO:0000256" key="2">
    <source>
        <dbReference type="ARBA" id="ARBA00022692"/>
    </source>
</evidence>
<dbReference type="GO" id="GO:0016020">
    <property type="term" value="C:membrane"/>
    <property type="evidence" value="ECO:0007669"/>
    <property type="project" value="UniProtKB-SubCell"/>
</dbReference>
<evidence type="ECO:0000313" key="8">
    <source>
        <dbReference type="EMBL" id="VDL79383.1"/>
    </source>
</evidence>
<keyword evidence="3" id="KW-0547">Nucleotide-binding</keyword>
<keyword evidence="6" id="KW-0472">Membrane</keyword>
<dbReference type="InterPro" id="IPR027417">
    <property type="entry name" value="P-loop_NTPase"/>
</dbReference>
<dbReference type="Pfam" id="PF00005">
    <property type="entry name" value="ABC_tran"/>
    <property type="match status" value="1"/>
</dbReference>
<proteinExistence type="predicted"/>
<dbReference type="InterPro" id="IPR039421">
    <property type="entry name" value="Type_1_exporter"/>
</dbReference>
<dbReference type="InterPro" id="IPR003593">
    <property type="entry name" value="AAA+_ATPase"/>
</dbReference>
<evidence type="ECO:0000256" key="4">
    <source>
        <dbReference type="ARBA" id="ARBA00022840"/>
    </source>
</evidence>
<dbReference type="EMBL" id="UYSL01021886">
    <property type="protein sequence ID" value="VDL79383.1"/>
    <property type="molecule type" value="Genomic_DNA"/>
</dbReference>
<keyword evidence="2" id="KW-0812">Transmembrane</keyword>
<dbReference type="Gene3D" id="1.20.1560.10">
    <property type="entry name" value="ABC transporter type 1, transmembrane domain"/>
    <property type="match status" value="2"/>
</dbReference>
<dbReference type="SUPFAM" id="SSF90123">
    <property type="entry name" value="ABC transporter transmembrane region"/>
    <property type="match status" value="1"/>
</dbReference>
<dbReference type="PROSITE" id="PS00211">
    <property type="entry name" value="ABC_TRANSPORTER_1"/>
    <property type="match status" value="1"/>
</dbReference>
<protein>
    <submittedName>
        <fullName evidence="10">ABC transporter domain-containing protein</fullName>
    </submittedName>
</protein>
<dbReference type="SUPFAM" id="SSF52540">
    <property type="entry name" value="P-loop containing nucleoside triphosphate hydrolases"/>
    <property type="match status" value="1"/>
</dbReference>
<dbReference type="PROSITE" id="PS50893">
    <property type="entry name" value="ABC_TRANSPORTER_2"/>
    <property type="match status" value="1"/>
</dbReference>